<keyword evidence="6" id="KW-1185">Reference proteome</keyword>
<feature type="compositionally biased region" description="Polar residues" evidence="1">
    <location>
        <begin position="29"/>
        <end position="41"/>
    </location>
</feature>
<sequence>MSPTQDKQQHQRHHHISSSSFSSRMVSVYQVTTPKSPQDLENNMDEPFKMGTATGSTDKDSENTQRLKYECAKGEILNVLNLHIMLNHKHIGHLRRNVQKVNAKLALLKSLHNDTGLLNKIEQAYQLKIKQRQQHNTFGGHPHDSIGIDNINGSSADYNVSYPVLSDYNMNCQPLSSSSNTNLSTARMSHHHYHTRSKSNGLLLEPSVLRPANSNIIDYRLTGSKSISEAMNKPTVVSLPHSKSDGISSPRSSSISPLDEQQGFQILPFKPSQMHLNHRRNYSSTCLTSNSGIIGKTENNEPIFRRFDGILVIIKCSKCDRSGFTSAQGIVNHTRLKHSKLYSSQPLAVLNNQKLLPNDKQDPEILSKFEKLNLDPNKEYLPSDIAIPKPQSSMGSTENNSRAQKTIKDTPHLEKLYKNKDDFKKLIDMVNETPNDLNEFLKQRELQLKQQKELEEESPKSDDEASYVPSASPSATTTAPATTDPPSPPVLSSSLQRKLLRKRKLDLNTTVASEDLPLRERLRASPTDKKPRKAALLTHELECSTSIAKSSSYYNLRSKSRLRGSHT</sequence>
<dbReference type="InterPro" id="IPR058707">
    <property type="entry name" value="AHC1_N"/>
</dbReference>
<dbReference type="Pfam" id="PF25909">
    <property type="entry name" value="zf-C2H2_AHC1"/>
    <property type="match status" value="1"/>
</dbReference>
<organism evidence="5 6">
    <name type="scientific">Saccharomyces mikatae IFO 1815</name>
    <dbReference type="NCBI Taxonomy" id="226126"/>
    <lineage>
        <taxon>Eukaryota</taxon>
        <taxon>Fungi</taxon>
        <taxon>Dikarya</taxon>
        <taxon>Ascomycota</taxon>
        <taxon>Saccharomycotina</taxon>
        <taxon>Saccharomycetes</taxon>
        <taxon>Saccharomycetales</taxon>
        <taxon>Saccharomycetaceae</taxon>
        <taxon>Saccharomyces</taxon>
    </lineage>
</organism>
<feature type="compositionally biased region" description="Basic and acidic residues" evidence="1">
    <location>
        <begin position="450"/>
        <end position="463"/>
    </location>
</feature>
<evidence type="ECO:0000256" key="1">
    <source>
        <dbReference type="SAM" id="MobiDB-lite"/>
    </source>
</evidence>
<evidence type="ECO:0000259" key="4">
    <source>
        <dbReference type="Pfam" id="PF25911"/>
    </source>
</evidence>
<dbReference type="Pfam" id="PF25911">
    <property type="entry name" value="AHC1_C"/>
    <property type="match status" value="1"/>
</dbReference>
<accession>A0AA35ISY3</accession>
<gene>
    <name evidence="5" type="primary">SMKI15G1810</name>
    <name evidence="5" type="ORF">SMKI_15G1810</name>
</gene>
<evidence type="ECO:0000259" key="3">
    <source>
        <dbReference type="Pfam" id="PF25910"/>
    </source>
</evidence>
<dbReference type="InterPro" id="IPR058706">
    <property type="entry name" value="zf-C2H2_AHC1-like"/>
</dbReference>
<feature type="region of interest" description="Disordered" evidence="1">
    <location>
        <begin position="380"/>
        <end position="413"/>
    </location>
</feature>
<feature type="domain" description="AHC1-like C2H2 zinc-finger" evidence="2">
    <location>
        <begin position="293"/>
        <end position="388"/>
    </location>
</feature>
<feature type="region of interest" description="Disordered" evidence="1">
    <location>
        <begin position="1"/>
        <end position="62"/>
    </location>
</feature>
<dbReference type="AlphaFoldDB" id="A0AA35ISY3"/>
<reference evidence="5" key="1">
    <citation type="submission" date="2022-10" db="EMBL/GenBank/DDBJ databases">
        <authorList>
            <person name="Byrne P K."/>
        </authorList>
    </citation>
    <scope>NUCLEOTIDE SEQUENCE</scope>
    <source>
        <strain evidence="5">IFO1815</strain>
    </source>
</reference>
<feature type="compositionally biased region" description="Low complexity" evidence="1">
    <location>
        <begin position="466"/>
        <end position="482"/>
    </location>
</feature>
<evidence type="ECO:0008006" key="7">
    <source>
        <dbReference type="Google" id="ProtNLM"/>
    </source>
</evidence>
<evidence type="ECO:0000259" key="2">
    <source>
        <dbReference type="Pfam" id="PF25909"/>
    </source>
</evidence>
<feature type="domain" description="AHC1 C-terminal" evidence="4">
    <location>
        <begin position="412"/>
        <end position="437"/>
    </location>
</feature>
<dbReference type="EMBL" id="OX365771">
    <property type="protein sequence ID" value="CAI4036341.1"/>
    <property type="molecule type" value="Genomic_DNA"/>
</dbReference>
<feature type="compositionally biased region" description="Low complexity" evidence="1">
    <location>
        <begin position="245"/>
        <end position="256"/>
    </location>
</feature>
<proteinExistence type="predicted"/>
<protein>
    <recommendedName>
        <fullName evidence="7">Ahc1p</fullName>
    </recommendedName>
</protein>
<dbReference type="GeneID" id="80921249"/>
<dbReference type="Proteomes" id="UP001161438">
    <property type="component" value="Chromosome 15"/>
</dbReference>
<name>A0AA35ISY3_SACMI</name>
<feature type="domain" description="AHC1 N-terminal" evidence="3">
    <location>
        <begin position="58"/>
        <end position="135"/>
    </location>
</feature>
<feature type="region of interest" description="Disordered" evidence="1">
    <location>
        <begin position="237"/>
        <end position="256"/>
    </location>
</feature>
<dbReference type="RefSeq" id="XP_056079461.1">
    <property type="nucleotide sequence ID" value="XM_056225665.1"/>
</dbReference>
<feature type="region of interest" description="Disordered" evidence="1">
    <location>
        <begin position="450"/>
        <end position="495"/>
    </location>
</feature>
<dbReference type="Pfam" id="PF25910">
    <property type="entry name" value="AHC1_N"/>
    <property type="match status" value="1"/>
</dbReference>
<evidence type="ECO:0000313" key="5">
    <source>
        <dbReference type="EMBL" id="CAI4036341.1"/>
    </source>
</evidence>
<evidence type="ECO:0000313" key="6">
    <source>
        <dbReference type="Proteomes" id="UP001161438"/>
    </source>
</evidence>
<feature type="compositionally biased region" description="Polar residues" evidence="1">
    <location>
        <begin position="390"/>
        <end position="404"/>
    </location>
</feature>
<dbReference type="InterPro" id="IPR058708">
    <property type="entry name" value="AHC1_C"/>
</dbReference>